<dbReference type="SUPFAM" id="SSF103473">
    <property type="entry name" value="MFS general substrate transporter"/>
    <property type="match status" value="1"/>
</dbReference>
<keyword evidence="1" id="KW-0812">Transmembrane</keyword>
<keyword evidence="1" id="KW-1133">Transmembrane helix</keyword>
<gene>
    <name evidence="2" type="ORF">Lsan_3169</name>
</gene>
<proteinExistence type="predicted"/>
<dbReference type="OrthoDB" id="5634905at2"/>
<dbReference type="RefSeq" id="WP_058515124.1">
    <property type="nucleotide sequence ID" value="NZ_CAAAIH010000011.1"/>
</dbReference>
<feature type="transmembrane region" description="Helical" evidence="1">
    <location>
        <begin position="42"/>
        <end position="60"/>
    </location>
</feature>
<evidence type="ECO:0000256" key="1">
    <source>
        <dbReference type="SAM" id="Phobius"/>
    </source>
</evidence>
<feature type="transmembrane region" description="Helical" evidence="1">
    <location>
        <begin position="236"/>
        <end position="257"/>
    </location>
</feature>
<dbReference type="Pfam" id="PF06691">
    <property type="entry name" value="DUF1189"/>
    <property type="match status" value="1"/>
</dbReference>
<dbReference type="STRING" id="45074.Lsan_3169"/>
<accession>A0A0W0YF77</accession>
<dbReference type="InterPro" id="IPR036259">
    <property type="entry name" value="MFS_trans_sf"/>
</dbReference>
<evidence type="ECO:0000313" key="2">
    <source>
        <dbReference type="EMBL" id="KTD55617.1"/>
    </source>
</evidence>
<feature type="transmembrane region" description="Helical" evidence="1">
    <location>
        <begin position="191"/>
        <end position="215"/>
    </location>
</feature>
<comment type="caution">
    <text evidence="2">The sequence shown here is derived from an EMBL/GenBank/DDBJ whole genome shotgun (WGS) entry which is preliminary data.</text>
</comment>
<reference evidence="2 3" key="1">
    <citation type="submission" date="2015-11" db="EMBL/GenBank/DDBJ databases">
        <title>Genomic analysis of 38 Legionella species identifies large and diverse effector repertoires.</title>
        <authorList>
            <person name="Burstein D."/>
            <person name="Amaro F."/>
            <person name="Zusman T."/>
            <person name="Lifshitz Z."/>
            <person name="Cohen O."/>
            <person name="Gilbert J.A."/>
            <person name="Pupko T."/>
            <person name="Shuman H.A."/>
            <person name="Segal G."/>
        </authorList>
    </citation>
    <scope>NUCLEOTIDE SEQUENCE [LARGE SCALE GENOMIC DNA]</scope>
    <source>
        <strain evidence="2 3">SC-63-C7</strain>
    </source>
</reference>
<dbReference type="InterPro" id="IPR009574">
    <property type="entry name" value="DUF1189"/>
</dbReference>
<dbReference type="EMBL" id="LNYU01000085">
    <property type="protein sequence ID" value="KTD55617.1"/>
    <property type="molecule type" value="Genomic_DNA"/>
</dbReference>
<evidence type="ECO:0000313" key="3">
    <source>
        <dbReference type="Proteomes" id="UP000054703"/>
    </source>
</evidence>
<keyword evidence="1" id="KW-0472">Membrane</keyword>
<protein>
    <recommendedName>
        <fullName evidence="4">DUF1189 domain-containing protein</fullName>
    </recommendedName>
</protein>
<evidence type="ECO:0008006" key="4">
    <source>
        <dbReference type="Google" id="ProtNLM"/>
    </source>
</evidence>
<name>A0A0W0YF77_9GAMM</name>
<feature type="transmembrane region" description="Helical" evidence="1">
    <location>
        <begin position="263"/>
        <end position="280"/>
    </location>
</feature>
<dbReference type="Proteomes" id="UP000054703">
    <property type="component" value="Unassembled WGS sequence"/>
</dbReference>
<sequence>MSKEKNKLKSIDTPNYRYWSALYMSFYSRLLYVDVGKRWRGLGLLYLLLAIALFSIPFVIRMDLSFNNSFKEQLIKPLEEIPVFYIQDGNVVFDKPMPYLVKNDKGQVNIIIDTTGQVNDFSKYPSLAILVNKNKISLKIPNLQLFNMPQAQFSNGPPMVQKFNKEDNAVFDGKVIAKEKTITNMKYFAQILMYPMIVAIFFSMFITVFLVFGFLGQVFSSVFFSFSVTFKQSCRLLIVAGTPMLLLTMLLLTSNYIFLGSGFILLFLLIGYFSYALYALRAESKKVVKT</sequence>
<organism evidence="2 3">
    <name type="scientific">Legionella santicrucis</name>
    <dbReference type="NCBI Taxonomy" id="45074"/>
    <lineage>
        <taxon>Bacteria</taxon>
        <taxon>Pseudomonadati</taxon>
        <taxon>Pseudomonadota</taxon>
        <taxon>Gammaproteobacteria</taxon>
        <taxon>Legionellales</taxon>
        <taxon>Legionellaceae</taxon>
        <taxon>Legionella</taxon>
    </lineage>
</organism>
<keyword evidence="3" id="KW-1185">Reference proteome</keyword>
<dbReference type="AlphaFoldDB" id="A0A0W0YF77"/>
<dbReference type="PATRIC" id="fig|45074.5.peg.3410"/>